<evidence type="ECO:0000313" key="3">
    <source>
        <dbReference type="Proteomes" id="UP000236311"/>
    </source>
</evidence>
<dbReference type="RefSeq" id="WP_257479260.1">
    <property type="nucleotide sequence ID" value="NZ_JANJZD010000012.1"/>
</dbReference>
<protein>
    <submittedName>
        <fullName evidence="2">Uncharacterized protein</fullName>
    </submittedName>
</protein>
<keyword evidence="1" id="KW-0812">Transmembrane</keyword>
<keyword evidence="1" id="KW-0472">Membrane</keyword>
<sequence length="42" mass="4413">MNDLKELGKLMKEHPVIIVVTLAAMAVGAGLGAVAFYQGWLG</sequence>
<keyword evidence="1" id="KW-1133">Transmembrane helix</keyword>
<dbReference type="Proteomes" id="UP000236311">
    <property type="component" value="Unassembled WGS sequence"/>
</dbReference>
<keyword evidence="3" id="KW-1185">Reference proteome</keyword>
<name>A0A2K4ZHP6_9FIRM</name>
<dbReference type="EMBL" id="OFSM01000013">
    <property type="protein sequence ID" value="SOY30007.1"/>
    <property type="molecule type" value="Genomic_DNA"/>
</dbReference>
<organism evidence="2 3">
    <name type="scientific">Acetatifactor muris</name>
    <dbReference type="NCBI Taxonomy" id="879566"/>
    <lineage>
        <taxon>Bacteria</taxon>
        <taxon>Bacillati</taxon>
        <taxon>Bacillota</taxon>
        <taxon>Clostridia</taxon>
        <taxon>Lachnospirales</taxon>
        <taxon>Lachnospiraceae</taxon>
        <taxon>Acetatifactor</taxon>
    </lineage>
</organism>
<evidence type="ECO:0000313" key="2">
    <source>
        <dbReference type="EMBL" id="SOY30007.1"/>
    </source>
</evidence>
<gene>
    <name evidence="2" type="ORF">AMURIS_02728</name>
</gene>
<accession>A0A2K4ZHP6</accession>
<dbReference type="AlphaFoldDB" id="A0A2K4ZHP6"/>
<reference evidence="2 3" key="1">
    <citation type="submission" date="2018-01" db="EMBL/GenBank/DDBJ databases">
        <authorList>
            <person name="Gaut B.S."/>
            <person name="Morton B.R."/>
            <person name="Clegg M.T."/>
            <person name="Duvall M.R."/>
        </authorList>
    </citation>
    <scope>NUCLEOTIDE SEQUENCE [LARGE SCALE GENOMIC DNA]</scope>
    <source>
        <strain evidence="2">GP69</strain>
    </source>
</reference>
<proteinExistence type="predicted"/>
<feature type="transmembrane region" description="Helical" evidence="1">
    <location>
        <begin position="16"/>
        <end position="37"/>
    </location>
</feature>
<evidence type="ECO:0000256" key="1">
    <source>
        <dbReference type="SAM" id="Phobius"/>
    </source>
</evidence>